<evidence type="ECO:0000256" key="4">
    <source>
        <dbReference type="ARBA" id="ARBA00022833"/>
    </source>
</evidence>
<proteinExistence type="inferred from homology"/>
<evidence type="ECO:0000313" key="7">
    <source>
        <dbReference type="EMBL" id="WAR26523.1"/>
    </source>
</evidence>
<evidence type="ECO:0000256" key="3">
    <source>
        <dbReference type="ARBA" id="ARBA00022723"/>
    </source>
</evidence>
<keyword evidence="8" id="KW-1185">Reference proteome</keyword>
<accession>A0ABY7FWD7</accession>
<dbReference type="EMBL" id="CP111025">
    <property type="protein sequence ID" value="WAR26523.1"/>
    <property type="molecule type" value="Genomic_DNA"/>
</dbReference>
<gene>
    <name evidence="7" type="ORF">MAR_012227</name>
</gene>
<dbReference type="PIRSF" id="PIRSF006157">
    <property type="entry name" value="Doxgns_DODA"/>
    <property type="match status" value="1"/>
</dbReference>
<dbReference type="Pfam" id="PF02900">
    <property type="entry name" value="LigB"/>
    <property type="match status" value="1"/>
</dbReference>
<evidence type="ECO:0000259" key="6">
    <source>
        <dbReference type="Pfam" id="PF02900"/>
    </source>
</evidence>
<dbReference type="Gene3D" id="3.40.830.10">
    <property type="entry name" value="LigB-like"/>
    <property type="match status" value="1"/>
</dbReference>
<protein>
    <submittedName>
        <fullName evidence="7">DIOXL-like protein</fullName>
    </submittedName>
</protein>
<dbReference type="PANTHER" id="PTHR30096">
    <property type="entry name" value="4,5-DOPA DIOXYGENASE EXTRADIOL-LIKE PROTEIN"/>
    <property type="match status" value="1"/>
</dbReference>
<keyword evidence="4" id="KW-0862">Zinc</keyword>
<organism evidence="7 8">
    <name type="scientific">Mya arenaria</name>
    <name type="common">Soft-shell clam</name>
    <dbReference type="NCBI Taxonomy" id="6604"/>
    <lineage>
        <taxon>Eukaryota</taxon>
        <taxon>Metazoa</taxon>
        <taxon>Spiralia</taxon>
        <taxon>Lophotrochozoa</taxon>
        <taxon>Mollusca</taxon>
        <taxon>Bivalvia</taxon>
        <taxon>Autobranchia</taxon>
        <taxon>Heteroconchia</taxon>
        <taxon>Euheterodonta</taxon>
        <taxon>Imparidentia</taxon>
        <taxon>Neoheterodontei</taxon>
        <taxon>Myida</taxon>
        <taxon>Myoidea</taxon>
        <taxon>Myidae</taxon>
        <taxon>Mya</taxon>
    </lineage>
</organism>
<sequence>MSVELPTVFLSHGAGPSFYLDAKSNPFFKGLDKDSRAADFLRNFTKTADISKPETVLVISAHWEEKAVTVNTNSKHSLYYDYGGFPPETYKLDWPVLGSPEKAKKVVEALNEAGIQCRENPTRGLDHGVFVPLKLVFPKADVQVIQISLLRSMNIADHLAIGEALGRLRSQGVLIVGSGFATHKGGTNGTPPPKWAVEFRDWLHDVISGENYSPEERKVKLLACEKEAPNIARAHPSIEHFIPLLMCSAAAGYKPGKLMLSEFHMGSLLNEHYLF</sequence>
<comment type="similarity">
    <text evidence="2">Belongs to the DODA-type extradiol aromatic ring-opening dioxygenase family.</text>
</comment>
<dbReference type="PANTHER" id="PTHR30096:SF0">
    <property type="entry name" value="4,5-DOPA DIOXYGENASE EXTRADIOL-LIKE PROTEIN"/>
    <property type="match status" value="1"/>
</dbReference>
<dbReference type="InterPro" id="IPR014436">
    <property type="entry name" value="Extradiol_dOase_DODA"/>
</dbReference>
<evidence type="ECO:0000256" key="2">
    <source>
        <dbReference type="ARBA" id="ARBA00007581"/>
    </source>
</evidence>
<comment type="cofactor">
    <cofactor evidence="1">
        <name>Zn(2+)</name>
        <dbReference type="ChEBI" id="CHEBI:29105"/>
    </cofactor>
</comment>
<reference evidence="7" key="1">
    <citation type="submission" date="2022-11" db="EMBL/GenBank/DDBJ databases">
        <title>Centuries of genome instability and evolution in soft-shell clam transmissible cancer (bioRxiv).</title>
        <authorList>
            <person name="Hart S.F.M."/>
            <person name="Yonemitsu M.A."/>
            <person name="Giersch R.M."/>
            <person name="Beal B.F."/>
            <person name="Arriagada G."/>
            <person name="Davis B.W."/>
            <person name="Ostrander E.A."/>
            <person name="Goff S.P."/>
            <person name="Metzger M.J."/>
        </authorList>
    </citation>
    <scope>NUCLEOTIDE SEQUENCE</scope>
    <source>
        <strain evidence="7">MELC-2E11</strain>
        <tissue evidence="7">Siphon/mantle</tissue>
    </source>
</reference>
<dbReference type="InterPro" id="IPR004183">
    <property type="entry name" value="Xdiol_dOase_suB"/>
</dbReference>
<dbReference type="SUPFAM" id="SSF53213">
    <property type="entry name" value="LigB-like"/>
    <property type="match status" value="1"/>
</dbReference>
<evidence type="ECO:0000256" key="5">
    <source>
        <dbReference type="ARBA" id="ARBA00023002"/>
    </source>
</evidence>
<keyword evidence="5" id="KW-0560">Oxidoreductase</keyword>
<keyword evidence="3" id="KW-0479">Metal-binding</keyword>
<feature type="domain" description="Extradiol ring-cleavage dioxygenase class III enzyme subunit B" evidence="6">
    <location>
        <begin position="34"/>
        <end position="254"/>
    </location>
</feature>
<dbReference type="Proteomes" id="UP001164746">
    <property type="component" value="Chromosome 14"/>
</dbReference>
<name>A0ABY7FWD7_MYAAR</name>
<dbReference type="CDD" id="cd07363">
    <property type="entry name" value="45_DOPA_Dioxygenase"/>
    <property type="match status" value="1"/>
</dbReference>
<evidence type="ECO:0000313" key="8">
    <source>
        <dbReference type="Proteomes" id="UP001164746"/>
    </source>
</evidence>
<evidence type="ECO:0000256" key="1">
    <source>
        <dbReference type="ARBA" id="ARBA00001947"/>
    </source>
</evidence>